<dbReference type="GO" id="GO:0005771">
    <property type="term" value="C:multivesicular body"/>
    <property type="evidence" value="ECO:0007669"/>
    <property type="project" value="TreeGrafter"/>
</dbReference>
<evidence type="ECO:0000259" key="4">
    <source>
        <dbReference type="Pfam" id="PF25239"/>
    </source>
</evidence>
<dbReference type="GO" id="GO:0032511">
    <property type="term" value="P:late endosome to vacuole transport via multivesicular body sorting pathway"/>
    <property type="evidence" value="ECO:0007669"/>
    <property type="project" value="TreeGrafter"/>
</dbReference>
<accession>A0A915CW07</accession>
<keyword evidence="2" id="KW-0175">Coiled coil</keyword>
<dbReference type="Pfam" id="PF03357">
    <property type="entry name" value="Snf7"/>
    <property type="match status" value="1"/>
</dbReference>
<proteinExistence type="inferred from homology"/>
<feature type="coiled-coil region" evidence="2">
    <location>
        <begin position="233"/>
        <end position="260"/>
    </location>
</feature>
<evidence type="ECO:0000256" key="2">
    <source>
        <dbReference type="SAM" id="Coils"/>
    </source>
</evidence>
<dbReference type="PANTHER" id="PTHR22761:SF46">
    <property type="entry name" value="CHARGED MULTIVESICULAR BODY PROTEIN 7"/>
    <property type="match status" value="1"/>
</dbReference>
<protein>
    <submittedName>
        <fullName evidence="6">Charged multivesicular body protein 7</fullName>
    </submittedName>
</protein>
<evidence type="ECO:0000313" key="5">
    <source>
        <dbReference type="Proteomes" id="UP000887574"/>
    </source>
</evidence>
<feature type="domain" description="CHMP7 winged helix" evidence="4">
    <location>
        <begin position="146"/>
        <end position="216"/>
    </location>
</feature>
<organism evidence="5 6">
    <name type="scientific">Ditylenchus dipsaci</name>
    <dbReference type="NCBI Taxonomy" id="166011"/>
    <lineage>
        <taxon>Eukaryota</taxon>
        <taxon>Metazoa</taxon>
        <taxon>Ecdysozoa</taxon>
        <taxon>Nematoda</taxon>
        <taxon>Chromadorea</taxon>
        <taxon>Rhabditida</taxon>
        <taxon>Tylenchina</taxon>
        <taxon>Tylenchomorpha</taxon>
        <taxon>Sphaerularioidea</taxon>
        <taxon>Anguinidae</taxon>
        <taxon>Anguininae</taxon>
        <taxon>Ditylenchus</taxon>
    </lineage>
</organism>
<evidence type="ECO:0000256" key="1">
    <source>
        <dbReference type="ARBA" id="ARBA00006190"/>
    </source>
</evidence>
<dbReference type="AlphaFoldDB" id="A0A915CW07"/>
<reference evidence="6" key="1">
    <citation type="submission" date="2022-11" db="UniProtKB">
        <authorList>
            <consortium name="WormBaseParasite"/>
        </authorList>
    </citation>
    <scope>IDENTIFICATION</scope>
</reference>
<dbReference type="InterPro" id="IPR057471">
    <property type="entry name" value="CHMP7_WHD"/>
</dbReference>
<dbReference type="GO" id="GO:0006900">
    <property type="term" value="P:vesicle budding from membrane"/>
    <property type="evidence" value="ECO:0007669"/>
    <property type="project" value="TreeGrafter"/>
</dbReference>
<dbReference type="WBParaSite" id="jg13250">
    <property type="protein sequence ID" value="jg13250"/>
    <property type="gene ID" value="jg13250"/>
</dbReference>
<dbReference type="GO" id="GO:0000815">
    <property type="term" value="C:ESCRT III complex"/>
    <property type="evidence" value="ECO:0007669"/>
    <property type="project" value="TreeGrafter"/>
</dbReference>
<dbReference type="GO" id="GO:0009898">
    <property type="term" value="C:cytoplasmic side of plasma membrane"/>
    <property type="evidence" value="ECO:0007669"/>
    <property type="project" value="TreeGrafter"/>
</dbReference>
<dbReference type="PANTHER" id="PTHR22761">
    <property type="entry name" value="CHARGED MULTIVESICULAR BODY PROTEIN"/>
    <property type="match status" value="1"/>
</dbReference>
<dbReference type="Pfam" id="PF25880">
    <property type="entry name" value="WHD_CHMP7_1st"/>
    <property type="match status" value="1"/>
</dbReference>
<dbReference type="InterPro" id="IPR005024">
    <property type="entry name" value="Snf7_fam"/>
</dbReference>
<comment type="similarity">
    <text evidence="1">Belongs to the SNF7 family.</text>
</comment>
<dbReference type="Pfam" id="PF25239">
    <property type="entry name" value="WHD_CHMP7"/>
    <property type="match status" value="1"/>
</dbReference>
<evidence type="ECO:0000313" key="6">
    <source>
        <dbReference type="WBParaSite" id="jg13250"/>
    </source>
</evidence>
<dbReference type="Proteomes" id="UP000887574">
    <property type="component" value="Unplaced"/>
</dbReference>
<feature type="region of interest" description="Disordered" evidence="3">
    <location>
        <begin position="397"/>
        <end position="419"/>
    </location>
</feature>
<evidence type="ECO:0000256" key="3">
    <source>
        <dbReference type="SAM" id="MobiDB-lite"/>
    </source>
</evidence>
<feature type="compositionally biased region" description="Polar residues" evidence="3">
    <location>
        <begin position="404"/>
        <end position="414"/>
    </location>
</feature>
<sequence>MSSSYSSKLNGNWKPYFPDVWENDDIMQGLMSLLKPRRVYPTNYDRIIDFWKNLIAEYCKHEQTCLFSLDELKQKFRRGSQLPSPLSTVIKEMQSSGIVQTKEEYSKSNQGWIEWGASFLQPTSWLNFGSTVASSDNLQIVHLPTLKVQADQLLRFYQEEYEGNDSLEVVDYAELKMRASHIIQPESFTVVVEELVRIGEISVGFSKDGDKVLKFKDQSSQGPARFTECDASAHDLKKTMTRIENDIKRCEAKATKFDEDAEWLKKKRVEKDITDKDVQYQRLLAMVEQLAQSKQTKEIIDIYKAGSKAFKDTLARQGLTPENVDVTMDSMHEIMSEYNDVEEALRDGFRNLPTHSDSVDETELEAELNEILAENGKTQEKALQPNQVRIGKRVLDLGDLPDVPTSSLSGLTDSSAKESLEARWKRLRTAVTE</sequence>
<name>A0A915CW07_9BILA</name>
<keyword evidence="5" id="KW-1185">Reference proteome</keyword>